<dbReference type="GO" id="GO:0005777">
    <property type="term" value="C:peroxisome"/>
    <property type="evidence" value="ECO:0007669"/>
    <property type="project" value="UniProtKB-SubCell"/>
</dbReference>
<sequence length="1215" mass="130830">MSIINYGWDLDNSINRIFDDFIKDLNVARRGGNRTGVTNFNPAIDVHENENEFNIIAELPGLKKDQINVDVRDNALVISGELKQDEKHKEGNTHIRERRYGSFTRGISLPPNVKGDDISAKFENGLLELKLPKSAPTGKKITVQITTIIIVVELFRKETRIVEFVHKITNLYIFLRAGGGLGRAYALAFASRGANVVVNDLGVSRGGDGSSSAAADKVVEEIIKAGGKAVANYNSVEDGDKIVETAMKAFGRVDIVINNAGILRDKSFSRMTDIDWDLIQAVHVRGSYKVTKAAWDIFRKQKFGRIINTASAAGIYGNFGQANYSAAKLALVSFTETLAKEGVKSNIHANVIAPIAASRMTETIMPPDVLAALKPEYVAPLVLYLCHESTEENGSLFEVGAGFVAKLRWERSKGAVFKADDTFLPGCVAAKWNEITDFINPDFPASMGDADFIGLLEKAKSLPSNPKSDDLRLDGKVAVITGAGGGLGRAYALLLGKLGASVVVNDLGVSTHGQGSTSSAADKVVEEIRQAGGKAVANYDSVENGDKVVDTAIKAFGRVDIIINNAGILRDKSFARMTDQDWDLVQKVHLRGTYKVTKAAWPYLTKQKYGRIINTASSVGLYGNFGQANYSTAKLGILGFSNTLALEGRKSNILVNTIAPNAGTRMTATIWPPDMIEAFKPDYVAPFVGYLAHEACQSTGNVFEVGGGWAAQVRWQRAGGVGFPTSKALSPEDIASKWNAITNFDDGRATHPAATQEALQQFFENFANAQKAESGQSKSGSSGKIDVEAAKKRKFESNVFEYKERDVILYALGVGSTRKDLQWVYENSENFSVIPTFGVIPAINLLHIFPMNEILGDFNPMMLLHGEQYLELKKPIPTSGKLISTPYVIDVLDKGKGVSFVFGVTTADEKGEIIFENQITLFIRGIGGFGGKKNGEDRGAATASNKPPNRAPDAVVQEKTSENQAALYRLSGDYNPLHIDPNMSAMGGFDVPILHGMCTYGISGKHILSTFGKNDPNTFKSIKARLAAPVFPGETLETQMWKEGSKVIFQTRVVERDVICVASAAVELKDSADLGASSGTSSAASSDSLSVSGFQASSVFEQLKAGLNSSSPAERQAQVKKVKGSFQIDVTNAEGKKQSWYIDFKTGDGAVGVGPSPKKADAIIGVSDSDFLELASGKLNAQKAFMSGKLKIKGNMMLATKLGDILAGGKSKAKL</sequence>
<evidence type="ECO:0000256" key="16">
    <source>
        <dbReference type="ARBA" id="ARBA00029334"/>
    </source>
</evidence>
<keyword evidence="14" id="KW-0456">Lyase</keyword>
<evidence type="ECO:0000256" key="23">
    <source>
        <dbReference type="SAM" id="MobiDB-lite"/>
    </source>
</evidence>
<evidence type="ECO:0000313" key="25">
    <source>
        <dbReference type="EMBL" id="CAB5376810.1"/>
    </source>
</evidence>
<evidence type="ECO:0000256" key="20">
    <source>
        <dbReference type="ARBA" id="ARBA00081853"/>
    </source>
</evidence>
<dbReference type="CDD" id="cd05353">
    <property type="entry name" value="hydroxyacyl-CoA-like_DH_SDR_c-like"/>
    <property type="match status" value="2"/>
</dbReference>
<evidence type="ECO:0000256" key="8">
    <source>
        <dbReference type="ARBA" id="ARBA00022832"/>
    </source>
</evidence>
<dbReference type="InterPro" id="IPR002347">
    <property type="entry name" value="SDR_fam"/>
</dbReference>
<comment type="catalytic activity">
    <reaction evidence="17">
        <text>a (3R)-3-hydroxyacyl-CoA + NAD(+) = a 3-oxoacyl-CoA + NADH + H(+)</text>
        <dbReference type="Rhea" id="RHEA:32711"/>
        <dbReference type="ChEBI" id="CHEBI:15378"/>
        <dbReference type="ChEBI" id="CHEBI:57319"/>
        <dbReference type="ChEBI" id="CHEBI:57540"/>
        <dbReference type="ChEBI" id="CHEBI:57945"/>
        <dbReference type="ChEBI" id="CHEBI:90726"/>
        <dbReference type="EC" id="1.1.1.n12"/>
    </reaction>
</comment>
<feature type="region of interest" description="Disordered" evidence="23">
    <location>
        <begin position="934"/>
        <end position="955"/>
    </location>
</feature>
<evidence type="ECO:0000256" key="10">
    <source>
        <dbReference type="ARBA" id="ARBA00023002"/>
    </source>
</evidence>
<evidence type="ECO:0000256" key="22">
    <source>
        <dbReference type="RuleBase" id="RU003616"/>
    </source>
</evidence>
<dbReference type="GO" id="GO:0016491">
    <property type="term" value="F:oxidoreductase activity"/>
    <property type="evidence" value="ECO:0007669"/>
    <property type="project" value="UniProtKB-KW"/>
</dbReference>
<dbReference type="GO" id="GO:0006631">
    <property type="term" value="P:fatty acid metabolic process"/>
    <property type="evidence" value="ECO:0007669"/>
    <property type="project" value="UniProtKB-KW"/>
</dbReference>
<dbReference type="GO" id="GO:0016853">
    <property type="term" value="F:isomerase activity"/>
    <property type="evidence" value="ECO:0007669"/>
    <property type="project" value="UniProtKB-KW"/>
</dbReference>
<evidence type="ECO:0000256" key="11">
    <source>
        <dbReference type="ARBA" id="ARBA00023098"/>
    </source>
</evidence>
<dbReference type="InterPro" id="IPR002068">
    <property type="entry name" value="A-crystallin/Hsp20_dom"/>
</dbReference>
<dbReference type="InterPro" id="IPR054357">
    <property type="entry name" value="MFE-2_N"/>
</dbReference>
<dbReference type="InterPro" id="IPR002539">
    <property type="entry name" value="MaoC-like_dom"/>
</dbReference>
<keyword evidence="13" id="KW-0413">Isomerase</keyword>
<comment type="caution">
    <text evidence="25">The sequence shown here is derived from an EMBL/GenBank/DDBJ whole genome shotgun (WGS) entry which is preliminary data.</text>
</comment>
<evidence type="ECO:0000256" key="13">
    <source>
        <dbReference type="ARBA" id="ARBA00023235"/>
    </source>
</evidence>
<evidence type="ECO:0000256" key="5">
    <source>
        <dbReference type="ARBA" id="ARBA00012456"/>
    </source>
</evidence>
<dbReference type="FunFam" id="3.40.50.720:FF:000185">
    <property type="entry name" value="peroxisomal multifunctional enzyme type 2"/>
    <property type="match status" value="1"/>
</dbReference>
<dbReference type="VEuPathDB" id="FungiDB:RhiirFUN_019292"/>
<dbReference type="Pfam" id="PF00011">
    <property type="entry name" value="HSP20"/>
    <property type="match status" value="1"/>
</dbReference>
<dbReference type="InterPro" id="IPR051687">
    <property type="entry name" value="Peroxisomal_Beta-Oxidation"/>
</dbReference>
<dbReference type="InterPro" id="IPR020904">
    <property type="entry name" value="Sc_DH/Rdtase_CS"/>
</dbReference>
<keyword evidence="7" id="KW-0677">Repeat</keyword>
<evidence type="ECO:0000256" key="21">
    <source>
        <dbReference type="PROSITE-ProRule" id="PRU00285"/>
    </source>
</evidence>
<protein>
    <recommendedName>
        <fullName evidence="19">Peroxisomal hydratase-dehydrogenase-epimerase</fullName>
        <ecNumber evidence="5">1.1.1.n12</ecNumber>
        <ecNumber evidence="6">4.2.1.119</ecNumber>
    </recommendedName>
    <alternativeName>
        <fullName evidence="20">Multifunctional beta-oxidation protein</fullName>
    </alternativeName>
</protein>
<evidence type="ECO:0000313" key="26">
    <source>
        <dbReference type="Proteomes" id="UP000684084"/>
    </source>
</evidence>
<keyword evidence="9" id="KW-0521">NADP</keyword>
<dbReference type="PROSITE" id="PS00061">
    <property type="entry name" value="ADH_SHORT"/>
    <property type="match status" value="2"/>
</dbReference>
<organism evidence="25 26">
    <name type="scientific">Rhizophagus irregularis</name>
    <dbReference type="NCBI Taxonomy" id="588596"/>
    <lineage>
        <taxon>Eukaryota</taxon>
        <taxon>Fungi</taxon>
        <taxon>Fungi incertae sedis</taxon>
        <taxon>Mucoromycota</taxon>
        <taxon>Glomeromycotina</taxon>
        <taxon>Glomeromycetes</taxon>
        <taxon>Glomerales</taxon>
        <taxon>Glomeraceae</taxon>
        <taxon>Rhizophagus</taxon>
    </lineage>
</organism>
<dbReference type="PANTHER" id="PTHR45024:SF2">
    <property type="entry name" value="SCP2 DOMAIN-CONTAINING PROTEIN"/>
    <property type="match status" value="1"/>
</dbReference>
<gene>
    <name evidence="25" type="ORF">CHRIB12_LOCUS15495</name>
</gene>
<dbReference type="GO" id="GO:0018812">
    <property type="term" value="F:3-hydroxyacyl-CoA dehydratase activity"/>
    <property type="evidence" value="ECO:0007669"/>
    <property type="project" value="UniProtKB-EC"/>
</dbReference>
<evidence type="ECO:0000256" key="6">
    <source>
        <dbReference type="ARBA" id="ARBA00013156"/>
    </source>
</evidence>
<keyword evidence="12" id="KW-0576">Peroxisome</keyword>
<comment type="similarity">
    <text evidence="21 22">Belongs to the small heat shock protein (HSP20) family.</text>
</comment>
<evidence type="ECO:0000256" key="18">
    <source>
        <dbReference type="ARBA" id="ARBA00055743"/>
    </source>
</evidence>
<dbReference type="EC" id="4.2.1.119" evidence="6"/>
<evidence type="ECO:0000256" key="1">
    <source>
        <dbReference type="ARBA" id="ARBA00004275"/>
    </source>
</evidence>
<dbReference type="Pfam" id="PF22622">
    <property type="entry name" value="MFE-2_hydrat-2_N"/>
    <property type="match status" value="1"/>
</dbReference>
<comment type="catalytic activity">
    <reaction evidence="16">
        <text>a (3R)-3-hydroxyacyl-CoA = a (2E)-enoyl-CoA + H2O</text>
        <dbReference type="Rhea" id="RHEA:26526"/>
        <dbReference type="ChEBI" id="CHEBI:15377"/>
        <dbReference type="ChEBI" id="CHEBI:57319"/>
        <dbReference type="ChEBI" id="CHEBI:58856"/>
        <dbReference type="EC" id="4.2.1.119"/>
    </reaction>
</comment>
<dbReference type="Pfam" id="PF00106">
    <property type="entry name" value="adh_short"/>
    <property type="match status" value="2"/>
</dbReference>
<keyword evidence="11" id="KW-0443">Lipid metabolism</keyword>
<evidence type="ECO:0000256" key="19">
    <source>
        <dbReference type="ARBA" id="ARBA00073871"/>
    </source>
</evidence>
<comment type="function">
    <text evidence="18">Second trifunctional enzyme acting on the beta-oxidation pathway for fatty acids, possessing hydratase-dehydrogenase-epimerase activities. Converts trans-2-enoyl-CoA via D-3-hydroxyacyl-CoA to 3-ketoacyl-CoA.</text>
</comment>
<dbReference type="CDD" id="cd06464">
    <property type="entry name" value="ACD_sHsps-like"/>
    <property type="match status" value="1"/>
</dbReference>
<dbReference type="AlphaFoldDB" id="A0A915ZH09"/>
<dbReference type="PROSITE" id="PS01031">
    <property type="entry name" value="SHSP"/>
    <property type="match status" value="1"/>
</dbReference>
<dbReference type="EMBL" id="CAGKOT010000036">
    <property type="protein sequence ID" value="CAB5376810.1"/>
    <property type="molecule type" value="Genomic_DNA"/>
</dbReference>
<accession>A0A915ZH09</accession>
<evidence type="ECO:0000256" key="14">
    <source>
        <dbReference type="ARBA" id="ARBA00023239"/>
    </source>
</evidence>
<proteinExistence type="inferred from homology"/>
<dbReference type="EC" id="1.1.1.n12" evidence="5"/>
<evidence type="ECO:0000256" key="4">
    <source>
        <dbReference type="ARBA" id="ARBA00011245"/>
    </source>
</evidence>
<keyword evidence="10" id="KW-0560">Oxidoreductase</keyword>
<evidence type="ECO:0000256" key="3">
    <source>
        <dbReference type="ARBA" id="ARBA00006484"/>
    </source>
</evidence>
<keyword evidence="8" id="KW-0276">Fatty acid metabolism</keyword>
<name>A0A915ZH09_9GLOM</name>
<dbReference type="InterPro" id="IPR057326">
    <property type="entry name" value="KR_dom"/>
</dbReference>
<dbReference type="SMART" id="SM00822">
    <property type="entry name" value="PKS_KR"/>
    <property type="match status" value="1"/>
</dbReference>
<keyword evidence="15" id="KW-0511">Multifunctional enzyme</keyword>
<dbReference type="Proteomes" id="UP000684084">
    <property type="component" value="Unassembled WGS sequence"/>
</dbReference>
<dbReference type="FunFam" id="3.40.50.720:FF:000410">
    <property type="entry name" value="Peroxisomal multifunctional beta-oxidation protein"/>
    <property type="match status" value="1"/>
</dbReference>
<comment type="subcellular location">
    <subcellularLocation>
        <location evidence="1">Peroxisome</location>
    </subcellularLocation>
</comment>
<dbReference type="FunFam" id="3.30.1050.10:FF:000001">
    <property type="entry name" value="Putative Non-specific lipid-transfer protein"/>
    <property type="match status" value="1"/>
</dbReference>
<evidence type="ECO:0000256" key="9">
    <source>
        <dbReference type="ARBA" id="ARBA00022857"/>
    </source>
</evidence>
<dbReference type="PANTHER" id="PTHR45024">
    <property type="entry name" value="DEHYDROGENASES, SHORT CHAIN"/>
    <property type="match status" value="1"/>
</dbReference>
<comment type="pathway">
    <text evidence="2">Lipid metabolism; fatty acid beta-oxidation.</text>
</comment>
<dbReference type="FunFam" id="3.10.129.10:FF:000013">
    <property type="entry name" value="Peroxisomal multifunctional enzyme type 2"/>
    <property type="match status" value="1"/>
</dbReference>
<comment type="subunit">
    <text evidence="4">Monomer.</text>
</comment>
<evidence type="ECO:0000256" key="15">
    <source>
        <dbReference type="ARBA" id="ARBA00023268"/>
    </source>
</evidence>
<dbReference type="InterPro" id="IPR003033">
    <property type="entry name" value="SCP2_sterol-bd_dom"/>
</dbReference>
<dbReference type="OrthoDB" id="3592703at2759"/>
<dbReference type="Pfam" id="PF01575">
    <property type="entry name" value="MaoC_dehydratas"/>
    <property type="match status" value="1"/>
</dbReference>
<evidence type="ECO:0000256" key="7">
    <source>
        <dbReference type="ARBA" id="ARBA00022737"/>
    </source>
</evidence>
<dbReference type="Pfam" id="PF02036">
    <property type="entry name" value="SCP2"/>
    <property type="match status" value="1"/>
</dbReference>
<reference evidence="25" key="1">
    <citation type="submission" date="2020-05" db="EMBL/GenBank/DDBJ databases">
        <authorList>
            <person name="Rincon C."/>
            <person name="Sanders R I."/>
            <person name="Robbins C."/>
            <person name="Chaturvedi A."/>
        </authorList>
    </citation>
    <scope>NUCLEOTIDE SEQUENCE</scope>
    <source>
        <strain evidence="25">CHB12</strain>
    </source>
</reference>
<dbReference type="CDD" id="cd03448">
    <property type="entry name" value="HDE_HSD"/>
    <property type="match status" value="1"/>
</dbReference>
<evidence type="ECO:0000256" key="2">
    <source>
        <dbReference type="ARBA" id="ARBA00005005"/>
    </source>
</evidence>
<dbReference type="VEuPathDB" id="FungiDB:RhiirFUN_019291"/>
<comment type="similarity">
    <text evidence="3">Belongs to the short-chain dehydrogenases/reductases (SDR) family.</text>
</comment>
<evidence type="ECO:0000256" key="12">
    <source>
        <dbReference type="ARBA" id="ARBA00023140"/>
    </source>
</evidence>
<evidence type="ECO:0000256" key="17">
    <source>
        <dbReference type="ARBA" id="ARBA00052025"/>
    </source>
</evidence>
<feature type="domain" description="SHSP" evidence="24">
    <location>
        <begin position="35"/>
        <end position="146"/>
    </location>
</feature>
<evidence type="ECO:0000259" key="24">
    <source>
        <dbReference type="PROSITE" id="PS01031"/>
    </source>
</evidence>